<dbReference type="InterPro" id="IPR001958">
    <property type="entry name" value="Tet-R_TetA/multi-R_MdtG-like"/>
</dbReference>
<dbReference type="AlphaFoldDB" id="A0A7J6PMT9"/>
<keyword evidence="4 6" id="KW-1133">Transmembrane helix</keyword>
<dbReference type="GO" id="GO:0016020">
    <property type="term" value="C:membrane"/>
    <property type="evidence" value="ECO:0007669"/>
    <property type="project" value="UniProtKB-SubCell"/>
</dbReference>
<dbReference type="Pfam" id="PF07690">
    <property type="entry name" value="MFS_1"/>
    <property type="match status" value="1"/>
</dbReference>
<feature type="transmembrane region" description="Helical" evidence="6">
    <location>
        <begin position="316"/>
        <end position="336"/>
    </location>
</feature>
<evidence type="ECO:0000256" key="1">
    <source>
        <dbReference type="ARBA" id="ARBA00004141"/>
    </source>
</evidence>
<dbReference type="Gene3D" id="1.20.1250.20">
    <property type="entry name" value="MFS general substrate transporter like domains"/>
    <property type="match status" value="1"/>
</dbReference>
<dbReference type="Proteomes" id="UP000541610">
    <property type="component" value="Unassembled WGS sequence"/>
</dbReference>
<protein>
    <recommendedName>
        <fullName evidence="9">Major facilitator superfamily (MFS) profile domain-containing protein</fullName>
    </recommendedName>
</protein>
<keyword evidence="5 6" id="KW-0472">Membrane</keyword>
<organism evidence="7 8">
    <name type="scientific">Perkinsus olseni</name>
    <name type="common">Perkinsus atlanticus</name>
    <dbReference type="NCBI Taxonomy" id="32597"/>
    <lineage>
        <taxon>Eukaryota</taxon>
        <taxon>Sar</taxon>
        <taxon>Alveolata</taxon>
        <taxon>Perkinsozoa</taxon>
        <taxon>Perkinsea</taxon>
        <taxon>Perkinsida</taxon>
        <taxon>Perkinsidae</taxon>
        <taxon>Perkinsus</taxon>
    </lineage>
</organism>
<dbReference type="EMBL" id="JABANP010000003">
    <property type="protein sequence ID" value="KAF4697428.1"/>
    <property type="molecule type" value="Genomic_DNA"/>
</dbReference>
<evidence type="ECO:0000256" key="2">
    <source>
        <dbReference type="ARBA" id="ARBA00022448"/>
    </source>
</evidence>
<gene>
    <name evidence="7" type="ORF">FOZ60_007514</name>
</gene>
<name>A0A7J6PMT9_PEROL</name>
<comment type="caution">
    <text evidence="7">The sequence shown here is derived from an EMBL/GenBank/DDBJ whole genome shotgun (WGS) entry which is preliminary data.</text>
</comment>
<dbReference type="PANTHER" id="PTHR23504:SF15">
    <property type="entry name" value="MAJOR FACILITATOR SUPERFAMILY (MFS) PROFILE DOMAIN-CONTAINING PROTEIN"/>
    <property type="match status" value="1"/>
</dbReference>
<dbReference type="InterPro" id="IPR036259">
    <property type="entry name" value="MFS_trans_sf"/>
</dbReference>
<dbReference type="PANTHER" id="PTHR23504">
    <property type="entry name" value="MAJOR FACILITATOR SUPERFAMILY DOMAIN-CONTAINING PROTEIN 10"/>
    <property type="match status" value="1"/>
</dbReference>
<feature type="transmembrane region" description="Helical" evidence="6">
    <location>
        <begin position="21"/>
        <end position="39"/>
    </location>
</feature>
<evidence type="ECO:0000256" key="3">
    <source>
        <dbReference type="ARBA" id="ARBA00022692"/>
    </source>
</evidence>
<accession>A0A7J6PMT9</accession>
<feature type="transmembrane region" description="Helical" evidence="6">
    <location>
        <begin position="143"/>
        <end position="169"/>
    </location>
</feature>
<reference evidence="7 8" key="1">
    <citation type="submission" date="2020-04" db="EMBL/GenBank/DDBJ databases">
        <title>Perkinsus olseni comparative genomics.</title>
        <authorList>
            <person name="Bogema D.R."/>
        </authorList>
    </citation>
    <scope>NUCLEOTIDE SEQUENCE [LARGE SCALE GENOMIC DNA]</scope>
    <source>
        <strain evidence="7">00978-12</strain>
    </source>
</reference>
<dbReference type="PRINTS" id="PR01035">
    <property type="entry name" value="TCRTETA"/>
</dbReference>
<dbReference type="GO" id="GO:0022857">
    <property type="term" value="F:transmembrane transporter activity"/>
    <property type="evidence" value="ECO:0007669"/>
    <property type="project" value="InterPro"/>
</dbReference>
<proteinExistence type="predicted"/>
<keyword evidence="3 6" id="KW-0812">Transmembrane</keyword>
<feature type="transmembrane region" description="Helical" evidence="6">
    <location>
        <begin position="290"/>
        <end position="310"/>
    </location>
</feature>
<keyword evidence="2" id="KW-0813">Transport</keyword>
<evidence type="ECO:0008006" key="9">
    <source>
        <dbReference type="Google" id="ProtNLM"/>
    </source>
</evidence>
<comment type="subcellular location">
    <subcellularLocation>
        <location evidence="1">Membrane</location>
        <topology evidence="1">Multi-pass membrane protein</topology>
    </subcellularLocation>
</comment>
<dbReference type="OrthoDB" id="10262656at2759"/>
<evidence type="ECO:0000313" key="7">
    <source>
        <dbReference type="EMBL" id="KAF4697428.1"/>
    </source>
</evidence>
<feature type="transmembrane region" description="Helical" evidence="6">
    <location>
        <begin position="107"/>
        <end position="131"/>
    </location>
</feature>
<evidence type="ECO:0000256" key="5">
    <source>
        <dbReference type="ARBA" id="ARBA00023136"/>
    </source>
</evidence>
<dbReference type="SUPFAM" id="SSF103473">
    <property type="entry name" value="MFS general substrate transporter"/>
    <property type="match status" value="1"/>
</dbReference>
<evidence type="ECO:0000313" key="8">
    <source>
        <dbReference type="Proteomes" id="UP000541610"/>
    </source>
</evidence>
<dbReference type="InterPro" id="IPR011701">
    <property type="entry name" value="MFS"/>
</dbReference>
<evidence type="ECO:0000256" key="4">
    <source>
        <dbReference type="ARBA" id="ARBA00022989"/>
    </source>
</evidence>
<sequence length="400" mass="44051">MTVIAPIGNRNLDRSADDVGSNFRLVLVCMVVFIDFLGVTMPTNILPVMIDQSAHGHLVGCEGIPEGTAISIAAFTYAVGVDVGRSCSPPCLAYRSLTSYKGSATDYWWFTFFRFLTGLSGGGRPVAMAYVTDTLTDTKRRTLYFSYINMIPGLCFGLGPAFGGLLAFFSLSAPFYFVSAWAVVVFTLLYLYLPESLHPSKIAAKRLGSNREALLPELIEDNTELDCHAFTLLYFVSFYGDVHGGGHWPDVSPGVSNLGDGTLIILGTFVYIYLANEAGYSSSFLGASSLLVYGMGCLFLPATFHTLWLFLTTKWILLGVPPSLTFAALPIMVAEFSPKHRSGELMGYFTLFSRSWSFSWDDHRRSDVRRPPLCTISDCRCRVNPGRFCLFFALSQSTPF</sequence>
<feature type="transmembrane region" description="Helical" evidence="6">
    <location>
        <begin position="175"/>
        <end position="193"/>
    </location>
</feature>
<evidence type="ECO:0000256" key="6">
    <source>
        <dbReference type="SAM" id="Phobius"/>
    </source>
</evidence>